<proteinExistence type="predicted"/>
<feature type="coiled-coil region" evidence="3">
    <location>
        <begin position="169"/>
        <end position="196"/>
    </location>
</feature>
<evidence type="ECO:0008006" key="5">
    <source>
        <dbReference type="Google" id="ProtNLM"/>
    </source>
</evidence>
<organism evidence="4">
    <name type="scientific">Ditylum brightwellii</name>
    <dbReference type="NCBI Taxonomy" id="49249"/>
    <lineage>
        <taxon>Eukaryota</taxon>
        <taxon>Sar</taxon>
        <taxon>Stramenopiles</taxon>
        <taxon>Ochrophyta</taxon>
        <taxon>Bacillariophyta</taxon>
        <taxon>Mediophyceae</taxon>
        <taxon>Lithodesmiophycidae</taxon>
        <taxon>Lithodesmiales</taxon>
        <taxon>Lithodesmiaceae</taxon>
        <taxon>Ditylum</taxon>
    </lineage>
</organism>
<dbReference type="Gene3D" id="3.80.10.10">
    <property type="entry name" value="Ribonuclease Inhibitor"/>
    <property type="match status" value="1"/>
</dbReference>
<evidence type="ECO:0000256" key="1">
    <source>
        <dbReference type="ARBA" id="ARBA00022614"/>
    </source>
</evidence>
<keyword evidence="3" id="KW-0175">Coiled coil</keyword>
<sequence>MKGLVLPRLRELLLHENKISKIEGLDGCPRLQRLWLNCNAIREIEGLHIVGDLRELWLQNNFIVTVMGLDSLYHLREICLGGNQIDCFSDCNLRCLSVLPSIRSVSFEDVYHGPNPVCKQTGYRAFIMRQLKHITCIDGVQISENEQIKVEESYTRGIENFNESIEYIHTKAEREIAKIRSQKEKMKLSAQKIENQLLTHIKDLDNIVNSRTKHAECSIQKHMILRDESQLIFEKKVSAIIDLFTSDMDNLIQEQSRQAEKEERALHLTEAVAKAKEEHDLAILQSGEKKSREVQYQVLEDDAIDCQLIRSVFSDNQSTVDDHRMDKLVLLQCYRISPISSASFLTGSEIASHNVDTENVSRRICAPKPFVIGGNNDEHMYCCTSTKDMMTLHDTEGTLRGEKEIICFSDPLLAAGFYDKRQYDKSAVEHEYNGHTKQKPSFSCSSYAIPNSSKGSAETGEIYPENVEHSYKKKDDGVATPIDVFSYMLLQCTIALHHNERVLFGERPSFHEITQIIQNLPEKNNDVLISYLEKTTEGKINRQGHILYTKQSNINPDYHILACRVGKDKSEIVNTETQLRSAAEIIQSLEDDSENGFHDEMGENIGMTCIQQLKDELFIFLEAANQC</sequence>
<dbReference type="EMBL" id="HBNS01003888">
    <property type="protein sequence ID" value="CAE4584335.1"/>
    <property type="molecule type" value="Transcribed_RNA"/>
</dbReference>
<dbReference type="PANTHER" id="PTHR15454">
    <property type="entry name" value="NISCHARIN RELATED"/>
    <property type="match status" value="1"/>
</dbReference>
<dbReference type="SMART" id="SM00365">
    <property type="entry name" value="LRR_SD22"/>
    <property type="match status" value="4"/>
</dbReference>
<dbReference type="Pfam" id="PF12799">
    <property type="entry name" value="LRR_4"/>
    <property type="match status" value="1"/>
</dbReference>
<dbReference type="GO" id="GO:0005737">
    <property type="term" value="C:cytoplasm"/>
    <property type="evidence" value="ECO:0007669"/>
    <property type="project" value="TreeGrafter"/>
</dbReference>
<accession>A0A7S4V9B8</accession>
<dbReference type="InterPro" id="IPR025875">
    <property type="entry name" value="Leu-rich_rpt_4"/>
</dbReference>
<evidence type="ECO:0000256" key="2">
    <source>
        <dbReference type="ARBA" id="ARBA00022737"/>
    </source>
</evidence>
<gene>
    <name evidence="4" type="ORF">DBRI00130_LOCUS3157</name>
</gene>
<dbReference type="SUPFAM" id="SSF52058">
    <property type="entry name" value="L domain-like"/>
    <property type="match status" value="1"/>
</dbReference>
<reference evidence="4" key="1">
    <citation type="submission" date="2021-01" db="EMBL/GenBank/DDBJ databases">
        <authorList>
            <person name="Corre E."/>
            <person name="Pelletier E."/>
            <person name="Niang G."/>
            <person name="Scheremetjew M."/>
            <person name="Finn R."/>
            <person name="Kale V."/>
            <person name="Holt S."/>
            <person name="Cochrane G."/>
            <person name="Meng A."/>
            <person name="Brown T."/>
            <person name="Cohen L."/>
        </authorList>
    </citation>
    <scope>NUCLEOTIDE SEQUENCE</scope>
    <source>
        <strain evidence="4">GSO104</strain>
    </source>
</reference>
<keyword evidence="1" id="KW-0433">Leucine-rich repeat</keyword>
<dbReference type="AlphaFoldDB" id="A0A7S4V9B8"/>
<dbReference type="PROSITE" id="PS51450">
    <property type="entry name" value="LRR"/>
    <property type="match status" value="3"/>
</dbReference>
<dbReference type="InterPro" id="IPR001611">
    <property type="entry name" value="Leu-rich_rpt"/>
</dbReference>
<keyword evidence="2" id="KW-0677">Repeat</keyword>
<protein>
    <recommendedName>
        <fullName evidence="5">Dynein assembly factor 1, axonemal homolog</fullName>
    </recommendedName>
</protein>
<name>A0A7S4V9B8_9STRA</name>
<evidence type="ECO:0000313" key="4">
    <source>
        <dbReference type="EMBL" id="CAE4584335.1"/>
    </source>
</evidence>
<dbReference type="PANTHER" id="PTHR15454:SF34">
    <property type="entry name" value="LEUCINE-RICH REPEAT AND COILED-COIL DOMAIN-CONTAINING PROTEIN 1"/>
    <property type="match status" value="1"/>
</dbReference>
<dbReference type="InterPro" id="IPR032675">
    <property type="entry name" value="LRR_dom_sf"/>
</dbReference>
<evidence type="ECO:0000256" key="3">
    <source>
        <dbReference type="SAM" id="Coils"/>
    </source>
</evidence>